<name>A0A7I8JLL5_SPIIN</name>
<evidence type="ECO:0000313" key="9">
    <source>
        <dbReference type="EMBL" id="CAA2631823.1"/>
    </source>
</evidence>
<dbReference type="FunFam" id="3.10.10.10:FF:000007">
    <property type="entry name" value="Retrovirus-related Pol polyprotein from transposon 17.6-like Protein"/>
    <property type="match status" value="1"/>
</dbReference>
<sequence>MQPYNGTTHSSQASQDSQAQINQIVELSVFQRDNPEGWIKRAERYFRLNPIGATHNFLCTKIIDNLSLQMKKLNGYSIVMGNGNTVAGATICKTLGWIFSNYEKFIMRFMMGGKIHIFKGDPNITKISASKAYMVELHHIHSHRDPNAPNDLEISLKQEFLKIFEVLTRMPHERPIDHTLVQELISTEVIQPSQCLYASPTLLVRKKEVIVLDRYPIPVVDQLLDELYGKSVFSKLDLKSGYYQIRMKKEDIPKTAFKTHNGHYEFKVMPFGLSNATFQSLMNQIFQRQLRYFPLSTNSLHINAKKCRFGESKLEYLGHWVSAEGVEVDKKKISTKTNWLILRNLKELYGFLRLIGYYRKFIANYASIAWPLTQLLRKDAFCWSGEAQAAFSTLKQAMTMALVLALLNFSQEFIVKTDAFGSDQYNLKFLLEPKKIHAKCRKWLVKSTGYSFEIKNKNGKNNQVVGVLSQCPSLLQVELNEAIAHHAIDLEVVRLAVDQDTKLAEIKTSLSKRDTTNELYSLKNGSLLDRERLGRIFLGTFWHELHTLQGAKHKFSSSYHPQTDGQTETLWLHWAEYSYNTSYRSSTKMTPFRTVYGRDLLQLIKHRISPSPLDAIDQLLTEQDAILKILKFNLHKAQVRKKFNIDKHRQEIKSYRMKSLAKKENEKLNPCYFGLYPIMERIGPLTSRPLKTQILVSCKNLLGFESSWMTVSAFLRQFPTSHLVDKVKLMGE</sequence>
<dbReference type="InterPro" id="IPR000477">
    <property type="entry name" value="RT_dom"/>
</dbReference>
<dbReference type="PANTHER" id="PTHR37984:SF5">
    <property type="entry name" value="PROTEIN NYNRIN-LIKE"/>
    <property type="match status" value="1"/>
</dbReference>
<dbReference type="InterPro" id="IPR050951">
    <property type="entry name" value="Retrovirus_Pol_polyprotein"/>
</dbReference>
<keyword evidence="3" id="KW-0548">Nucleotidyltransferase</keyword>
<dbReference type="SUPFAM" id="SSF53098">
    <property type="entry name" value="Ribonuclease H-like"/>
    <property type="match status" value="1"/>
</dbReference>
<dbReference type="EMBL" id="CACRZD030000014">
    <property type="protein sequence ID" value="CAA6671066.1"/>
    <property type="molecule type" value="Genomic_DNA"/>
</dbReference>
<dbReference type="GO" id="GO:0003676">
    <property type="term" value="F:nucleic acid binding"/>
    <property type="evidence" value="ECO:0007669"/>
    <property type="project" value="InterPro"/>
</dbReference>
<dbReference type="Proteomes" id="UP001189122">
    <property type="component" value="Unassembled WGS sequence"/>
</dbReference>
<dbReference type="Gene3D" id="3.30.420.10">
    <property type="entry name" value="Ribonuclease H-like superfamily/Ribonuclease H"/>
    <property type="match status" value="1"/>
</dbReference>
<dbReference type="CDD" id="cd01647">
    <property type="entry name" value="RT_LTR"/>
    <property type="match status" value="1"/>
</dbReference>
<gene>
    <name evidence="9" type="ORF">SI7747_14017471</name>
</gene>
<evidence type="ECO:0000256" key="6">
    <source>
        <dbReference type="ARBA" id="ARBA00022801"/>
    </source>
</evidence>
<dbReference type="Gene3D" id="3.30.70.270">
    <property type="match status" value="2"/>
</dbReference>
<evidence type="ECO:0000313" key="10">
    <source>
        <dbReference type="Proteomes" id="UP001189122"/>
    </source>
</evidence>
<evidence type="ECO:0000259" key="8">
    <source>
        <dbReference type="Pfam" id="PF00078"/>
    </source>
</evidence>
<dbReference type="SUPFAM" id="SSF56672">
    <property type="entry name" value="DNA/RNA polymerases"/>
    <property type="match status" value="1"/>
</dbReference>
<feature type="domain" description="Reverse transcriptase" evidence="8">
    <location>
        <begin position="175"/>
        <end position="291"/>
    </location>
</feature>
<dbReference type="GO" id="GO:0004519">
    <property type="term" value="F:endonuclease activity"/>
    <property type="evidence" value="ECO:0007669"/>
    <property type="project" value="UniProtKB-KW"/>
</dbReference>
<evidence type="ECO:0000256" key="1">
    <source>
        <dbReference type="ARBA" id="ARBA00022670"/>
    </source>
</evidence>
<proteinExistence type="predicted"/>
<accession>A0A7I8JLL5</accession>
<dbReference type="InterPro" id="IPR036397">
    <property type="entry name" value="RNaseH_sf"/>
</dbReference>
<dbReference type="InterPro" id="IPR043128">
    <property type="entry name" value="Rev_trsase/Diguanyl_cyclase"/>
</dbReference>
<dbReference type="InterPro" id="IPR012337">
    <property type="entry name" value="RNaseH-like_sf"/>
</dbReference>
<dbReference type="FunFam" id="3.30.70.270:FF:000020">
    <property type="entry name" value="Transposon Tf2-6 polyprotein-like Protein"/>
    <property type="match status" value="1"/>
</dbReference>
<keyword evidence="6" id="KW-0378">Hydrolase</keyword>
<dbReference type="AlphaFoldDB" id="A0A7I8JLL5"/>
<evidence type="ECO:0000256" key="2">
    <source>
        <dbReference type="ARBA" id="ARBA00022679"/>
    </source>
</evidence>
<dbReference type="EMBL" id="LR743601">
    <property type="protein sequence ID" value="CAA2631823.1"/>
    <property type="molecule type" value="Genomic_DNA"/>
</dbReference>
<evidence type="ECO:0000256" key="3">
    <source>
        <dbReference type="ARBA" id="ARBA00022695"/>
    </source>
</evidence>
<keyword evidence="7" id="KW-0695">RNA-directed DNA polymerase</keyword>
<evidence type="ECO:0000256" key="4">
    <source>
        <dbReference type="ARBA" id="ARBA00022722"/>
    </source>
</evidence>
<keyword evidence="5" id="KW-0255">Endonuclease</keyword>
<dbReference type="GO" id="GO:0006508">
    <property type="term" value="P:proteolysis"/>
    <property type="evidence" value="ECO:0007669"/>
    <property type="project" value="UniProtKB-KW"/>
</dbReference>
<keyword evidence="10" id="KW-1185">Reference proteome</keyword>
<dbReference type="Pfam" id="PF00078">
    <property type="entry name" value="RVT_1"/>
    <property type="match status" value="1"/>
</dbReference>
<dbReference type="InterPro" id="IPR043502">
    <property type="entry name" value="DNA/RNA_pol_sf"/>
</dbReference>
<dbReference type="GO" id="GO:0008233">
    <property type="term" value="F:peptidase activity"/>
    <property type="evidence" value="ECO:0007669"/>
    <property type="project" value="UniProtKB-KW"/>
</dbReference>
<organism evidence="9">
    <name type="scientific">Spirodela intermedia</name>
    <name type="common">Intermediate duckweed</name>
    <dbReference type="NCBI Taxonomy" id="51605"/>
    <lineage>
        <taxon>Eukaryota</taxon>
        <taxon>Viridiplantae</taxon>
        <taxon>Streptophyta</taxon>
        <taxon>Embryophyta</taxon>
        <taxon>Tracheophyta</taxon>
        <taxon>Spermatophyta</taxon>
        <taxon>Magnoliopsida</taxon>
        <taxon>Liliopsida</taxon>
        <taxon>Araceae</taxon>
        <taxon>Lemnoideae</taxon>
        <taxon>Spirodela</taxon>
    </lineage>
</organism>
<keyword evidence="1" id="KW-0645">Protease</keyword>
<protein>
    <recommendedName>
        <fullName evidence="8">Reverse transcriptase domain-containing protein</fullName>
    </recommendedName>
</protein>
<keyword evidence="4" id="KW-0540">Nuclease</keyword>
<dbReference type="GO" id="GO:0003964">
    <property type="term" value="F:RNA-directed DNA polymerase activity"/>
    <property type="evidence" value="ECO:0007669"/>
    <property type="project" value="UniProtKB-KW"/>
</dbReference>
<keyword evidence="2" id="KW-0808">Transferase</keyword>
<evidence type="ECO:0000256" key="5">
    <source>
        <dbReference type="ARBA" id="ARBA00022759"/>
    </source>
</evidence>
<dbReference type="PANTHER" id="PTHR37984">
    <property type="entry name" value="PROTEIN CBG26694"/>
    <property type="match status" value="1"/>
</dbReference>
<evidence type="ECO:0000256" key="7">
    <source>
        <dbReference type="ARBA" id="ARBA00022918"/>
    </source>
</evidence>
<reference evidence="9 10" key="1">
    <citation type="submission" date="2019-12" db="EMBL/GenBank/DDBJ databases">
        <authorList>
            <person name="Scholz U."/>
            <person name="Mascher M."/>
            <person name="Fiebig A."/>
        </authorList>
    </citation>
    <scope>NUCLEOTIDE SEQUENCE</scope>
</reference>